<organism evidence="2 3">
    <name type="scientific">Cladonia borealis</name>
    <dbReference type="NCBI Taxonomy" id="184061"/>
    <lineage>
        <taxon>Eukaryota</taxon>
        <taxon>Fungi</taxon>
        <taxon>Dikarya</taxon>
        <taxon>Ascomycota</taxon>
        <taxon>Pezizomycotina</taxon>
        <taxon>Lecanoromycetes</taxon>
        <taxon>OSLEUM clade</taxon>
        <taxon>Lecanoromycetidae</taxon>
        <taxon>Lecanorales</taxon>
        <taxon>Lecanorineae</taxon>
        <taxon>Cladoniaceae</taxon>
        <taxon>Cladonia</taxon>
    </lineage>
</organism>
<reference evidence="2" key="1">
    <citation type="submission" date="2023-03" db="EMBL/GenBank/DDBJ databases">
        <title>Complete genome of Cladonia borealis.</title>
        <authorList>
            <person name="Park H."/>
        </authorList>
    </citation>
    <scope>NUCLEOTIDE SEQUENCE</scope>
    <source>
        <strain evidence="2">ANT050790</strain>
    </source>
</reference>
<dbReference type="Gene3D" id="1.25.40.20">
    <property type="entry name" value="Ankyrin repeat-containing domain"/>
    <property type="match status" value="2"/>
</dbReference>
<dbReference type="PANTHER" id="PTHR24118:SF99">
    <property type="entry name" value="POTE ANKYRIN DOMAIN FAMILY MEMBER 3C-RELATED"/>
    <property type="match status" value="1"/>
</dbReference>
<evidence type="ECO:0000313" key="2">
    <source>
        <dbReference type="EMBL" id="KAK0510645.1"/>
    </source>
</evidence>
<dbReference type="SMART" id="SM00248">
    <property type="entry name" value="ANK"/>
    <property type="match status" value="7"/>
</dbReference>
<feature type="repeat" description="ANK" evidence="1">
    <location>
        <begin position="282"/>
        <end position="319"/>
    </location>
</feature>
<feature type="repeat" description="ANK" evidence="1">
    <location>
        <begin position="49"/>
        <end position="81"/>
    </location>
</feature>
<dbReference type="Pfam" id="PF12796">
    <property type="entry name" value="Ank_2"/>
    <property type="match status" value="2"/>
</dbReference>
<accession>A0AA39V7N6</accession>
<protein>
    <recommendedName>
        <fullName evidence="4">Ankyrin</fullName>
    </recommendedName>
</protein>
<dbReference type="EMBL" id="JAFEKC020000015">
    <property type="protein sequence ID" value="KAK0510645.1"/>
    <property type="molecule type" value="Genomic_DNA"/>
</dbReference>
<sequence>MISSDARAPENDVEYEELFNAACEGNTQRLQAALHPSMNVDTLEANPLQGRGALHIAAQAGSVSAIQWLLAHGATVDLLNSEGETPLHEAAFWAHPEAIKALVEAGADINLPTGDYCYTALHNVLKYKNTVTSRQIETIRFLLDRGLDTNAEADCWGSTLVCSNFISVALHCIELVETLIDRGARFDNTLHHAVDDYAMVKFLLSRGANIISVPSRYSAITNAAGNGNIEVMRLLISQANDVELDASCEALNWAASRGRIKTAKLLIEHGFDVNATTEECIVGETPLIAVCQSNYPNLQRIAVAKLLIKNGAVVNARDKSGTPVAEMLLQGDLLQEDINLQQLLAGIDSR</sequence>
<dbReference type="PROSITE" id="PS50297">
    <property type="entry name" value="ANK_REP_REGION"/>
    <property type="match status" value="2"/>
</dbReference>
<evidence type="ECO:0000313" key="3">
    <source>
        <dbReference type="Proteomes" id="UP001166286"/>
    </source>
</evidence>
<dbReference type="SUPFAM" id="SSF48403">
    <property type="entry name" value="Ankyrin repeat"/>
    <property type="match status" value="1"/>
</dbReference>
<name>A0AA39V7N6_9LECA</name>
<comment type="caution">
    <text evidence="2">The sequence shown here is derived from an EMBL/GenBank/DDBJ whole genome shotgun (WGS) entry which is preliminary data.</text>
</comment>
<gene>
    <name evidence="2" type="ORF">JMJ35_007077</name>
</gene>
<keyword evidence="1" id="KW-0040">ANK repeat</keyword>
<feature type="repeat" description="ANK" evidence="1">
    <location>
        <begin position="246"/>
        <end position="278"/>
    </location>
</feature>
<keyword evidence="3" id="KW-1185">Reference proteome</keyword>
<dbReference type="InterPro" id="IPR036770">
    <property type="entry name" value="Ankyrin_rpt-contain_sf"/>
</dbReference>
<evidence type="ECO:0008006" key="4">
    <source>
        <dbReference type="Google" id="ProtNLM"/>
    </source>
</evidence>
<evidence type="ECO:0000256" key="1">
    <source>
        <dbReference type="PROSITE-ProRule" id="PRU00023"/>
    </source>
</evidence>
<dbReference type="Proteomes" id="UP001166286">
    <property type="component" value="Unassembled WGS sequence"/>
</dbReference>
<dbReference type="PROSITE" id="PS50088">
    <property type="entry name" value="ANK_REPEAT"/>
    <property type="match status" value="4"/>
</dbReference>
<dbReference type="PRINTS" id="PR01415">
    <property type="entry name" value="ANKYRIN"/>
</dbReference>
<dbReference type="AlphaFoldDB" id="A0AA39V7N6"/>
<dbReference type="InterPro" id="IPR002110">
    <property type="entry name" value="Ankyrin_rpt"/>
</dbReference>
<feature type="repeat" description="ANK" evidence="1">
    <location>
        <begin position="82"/>
        <end position="114"/>
    </location>
</feature>
<proteinExistence type="predicted"/>
<dbReference type="PANTHER" id="PTHR24118">
    <property type="entry name" value="POTE ANKYRIN DOMAIN"/>
    <property type="match status" value="1"/>
</dbReference>